<proteinExistence type="predicted"/>
<evidence type="ECO:0000313" key="1">
    <source>
        <dbReference type="EMBL" id="WRY33283.1"/>
    </source>
</evidence>
<name>A0ABZ1DXQ8_9RHOB</name>
<accession>A0ABZ1DXQ8</accession>
<protein>
    <recommendedName>
        <fullName evidence="3">EVE domain-containing protein</fullName>
    </recommendedName>
</protein>
<dbReference type="RefSeq" id="WP_406720613.1">
    <property type="nucleotide sequence ID" value="NZ_CP135443.1"/>
</dbReference>
<dbReference type="EMBL" id="CP135443">
    <property type="protein sequence ID" value="WRY33283.1"/>
    <property type="molecule type" value="Genomic_DNA"/>
</dbReference>
<evidence type="ECO:0008006" key="3">
    <source>
        <dbReference type="Google" id="ProtNLM"/>
    </source>
</evidence>
<sequence>MQNEYSNFLANTQDGFDDDGGKLFSHEIIRSRLNEKLWPVYERTKNKYALSQGDVLYFYAGGQGPLGGCVIARAKLHSIMAPMRRIPQRLYATGVVDSLLRLGEIELIEPTLLKPILIQQGVIKEENKKWGAFLMGGFSRIPASVANVLAGEAV</sequence>
<dbReference type="Proteomes" id="UP001623290">
    <property type="component" value="Chromosome"/>
</dbReference>
<organism evidence="1 2">
    <name type="scientific">Thioclava litoralis</name>
    <dbReference type="NCBI Taxonomy" id="3076557"/>
    <lineage>
        <taxon>Bacteria</taxon>
        <taxon>Pseudomonadati</taxon>
        <taxon>Pseudomonadota</taxon>
        <taxon>Alphaproteobacteria</taxon>
        <taxon>Rhodobacterales</taxon>
        <taxon>Paracoccaceae</taxon>
        <taxon>Thioclava</taxon>
    </lineage>
</organism>
<evidence type="ECO:0000313" key="2">
    <source>
        <dbReference type="Proteomes" id="UP001623290"/>
    </source>
</evidence>
<reference evidence="1 2" key="1">
    <citation type="submission" date="2023-09" db="EMBL/GenBank/DDBJ databases">
        <title>Thioclava shenzhenensis sp. nov., a multidrug resistant bacteria-antagonizing species isolated from coastal seawater.</title>
        <authorList>
            <person name="Long M."/>
        </authorList>
    </citation>
    <scope>NUCLEOTIDE SEQUENCE [LARGE SCALE GENOMIC DNA]</scope>
    <source>
        <strain evidence="1 2">FTW29</strain>
    </source>
</reference>
<keyword evidence="2" id="KW-1185">Reference proteome</keyword>
<gene>
    <name evidence="1" type="ORF">RPE78_11405</name>
</gene>